<accession>A0A1V2I2Y4</accession>
<protein>
    <submittedName>
        <fullName evidence="1">Uncharacterized protein</fullName>
    </submittedName>
</protein>
<sequence length="128" mass="13775">MASWDDDERGVRAGHLVEVVALPLALPPVSPVRAAHPAQAAQPARAFAGAVDIWLRAGGWRLGARGAGSVALRGGGEGEPGWLKDAWEDEVRARNWPPGAVRTLLVITYDETRLYWWASDEARGLDLG</sequence>
<dbReference type="AlphaFoldDB" id="A0A1V2I2Y4"/>
<dbReference type="EMBL" id="MOMC01000069">
    <property type="protein sequence ID" value="ONH24636.1"/>
    <property type="molecule type" value="Genomic_DNA"/>
</dbReference>
<evidence type="ECO:0000313" key="2">
    <source>
        <dbReference type="Proteomes" id="UP000188929"/>
    </source>
</evidence>
<dbReference type="OrthoDB" id="9852454at2"/>
<reference evidence="2" key="1">
    <citation type="submission" date="2016-10" db="EMBL/GenBank/DDBJ databases">
        <title>Frankia sp. NRRL B-16386 Genome sequencing.</title>
        <authorList>
            <person name="Ghodhbane-Gtari F."/>
            <person name="Swanson E."/>
            <person name="Gueddou A."/>
            <person name="Hezbri K."/>
            <person name="Ktari K."/>
            <person name="Nouioui I."/>
            <person name="Morris K."/>
            <person name="Simpson S."/>
            <person name="Abebe-Akele F."/>
            <person name="Thomas K."/>
            <person name="Gtari M."/>
            <person name="Tisa L.S."/>
        </authorList>
    </citation>
    <scope>NUCLEOTIDE SEQUENCE [LARGE SCALE GENOMIC DNA]</scope>
    <source>
        <strain evidence="2">NRRL B-16386</strain>
    </source>
</reference>
<proteinExistence type="predicted"/>
<gene>
    <name evidence="1" type="ORF">BL253_29655</name>
</gene>
<organism evidence="1 2">
    <name type="scientific">Pseudofrankia asymbiotica</name>
    <dbReference type="NCBI Taxonomy" id="1834516"/>
    <lineage>
        <taxon>Bacteria</taxon>
        <taxon>Bacillati</taxon>
        <taxon>Actinomycetota</taxon>
        <taxon>Actinomycetes</taxon>
        <taxon>Frankiales</taxon>
        <taxon>Frankiaceae</taxon>
        <taxon>Pseudofrankia</taxon>
    </lineage>
</organism>
<evidence type="ECO:0000313" key="1">
    <source>
        <dbReference type="EMBL" id="ONH24636.1"/>
    </source>
</evidence>
<comment type="caution">
    <text evidence="1">The sequence shown here is derived from an EMBL/GenBank/DDBJ whole genome shotgun (WGS) entry which is preliminary data.</text>
</comment>
<dbReference type="Proteomes" id="UP000188929">
    <property type="component" value="Unassembled WGS sequence"/>
</dbReference>
<dbReference type="RefSeq" id="WP_076820695.1">
    <property type="nucleotide sequence ID" value="NZ_MOMC01000069.1"/>
</dbReference>
<name>A0A1V2I2Y4_9ACTN</name>
<keyword evidence="2" id="KW-1185">Reference proteome</keyword>
<dbReference type="STRING" id="1834516.BL253_29655"/>